<organism evidence="1 2">
    <name type="scientific">Heterodermia speciosa</name>
    <dbReference type="NCBI Taxonomy" id="116794"/>
    <lineage>
        <taxon>Eukaryota</taxon>
        <taxon>Fungi</taxon>
        <taxon>Dikarya</taxon>
        <taxon>Ascomycota</taxon>
        <taxon>Pezizomycotina</taxon>
        <taxon>Lecanoromycetes</taxon>
        <taxon>OSLEUM clade</taxon>
        <taxon>Lecanoromycetidae</taxon>
        <taxon>Caliciales</taxon>
        <taxon>Physciaceae</taxon>
        <taxon>Heterodermia</taxon>
    </lineage>
</organism>
<sequence>MAEFKFNLPKLPLELQLRVIERCVVSKCPIVRFQRNRSGRSTIHTGDCIHEELHGQDECTMNVIFTCRTYLREGWKIFWSQNKFLYSDFFQFSSYYPPSMTSIRHMSLRLVMQNHKRIVDDLVRILGIFEPFKALKTLRIHLVTDSDRPPWGPYLMGVFSCFPSASRFYRSYQQSLNNVSQQQPTETSSGPASSLETFAKSRHPALASQLDEFTIDGLADSVMLINTIVLRLTSTAVNPLGRIGLGIGEKGRRYHTKTPPRGSTRLLDLHEDQGGPELTWLPLVDVDDWISEHATDAGHETLSLDMPTLRGGSTDPLFKGWCWGQSQIE</sequence>
<gene>
    <name evidence="1" type="ORF">HETSPECPRED_010580</name>
</gene>
<protein>
    <submittedName>
        <fullName evidence="1">Uncharacterized protein</fullName>
    </submittedName>
</protein>
<comment type="caution">
    <text evidence="1">The sequence shown here is derived from an EMBL/GenBank/DDBJ whole genome shotgun (WGS) entry which is preliminary data.</text>
</comment>
<proteinExistence type="predicted"/>
<evidence type="ECO:0000313" key="1">
    <source>
        <dbReference type="EMBL" id="CAF9937159.1"/>
    </source>
</evidence>
<dbReference type="Proteomes" id="UP000664521">
    <property type="component" value="Unassembled WGS sequence"/>
</dbReference>
<keyword evidence="2" id="KW-1185">Reference proteome</keyword>
<accession>A0A8H3G5Y6</accession>
<reference evidence="1" key="1">
    <citation type="submission" date="2021-03" db="EMBL/GenBank/DDBJ databases">
        <authorList>
            <person name="Tagirdzhanova G."/>
        </authorList>
    </citation>
    <scope>NUCLEOTIDE SEQUENCE</scope>
</reference>
<name>A0A8H3G5Y6_9LECA</name>
<dbReference type="AlphaFoldDB" id="A0A8H3G5Y6"/>
<evidence type="ECO:0000313" key="2">
    <source>
        <dbReference type="Proteomes" id="UP000664521"/>
    </source>
</evidence>
<dbReference type="EMBL" id="CAJPDS010000098">
    <property type="protein sequence ID" value="CAF9937159.1"/>
    <property type="molecule type" value="Genomic_DNA"/>
</dbReference>
<dbReference type="OrthoDB" id="5279415at2759"/>